<protein>
    <submittedName>
        <fullName evidence="1">Uncharacterized protein</fullName>
    </submittedName>
</protein>
<sequence length="71" mass="7717">MNKIEDLDDLSFEAGTLANALGALSQLASDSLDNDIDRVGDLSGLITVVHQYAKNHYTNVDNFNMFGGDKQ</sequence>
<dbReference type="RefSeq" id="WP_267668444.1">
    <property type="nucleotide sequence ID" value="NZ_CP113117.1"/>
</dbReference>
<dbReference type="Proteomes" id="UP001164768">
    <property type="component" value="Chromosome"/>
</dbReference>
<dbReference type="AlphaFoldDB" id="A0AB38X4V1"/>
<name>A0AB38X4V1_LEVBR</name>
<evidence type="ECO:0000313" key="1">
    <source>
        <dbReference type="EMBL" id="WAD01635.1"/>
    </source>
</evidence>
<dbReference type="EMBL" id="CP113117">
    <property type="protein sequence ID" value="WAD01635.1"/>
    <property type="molecule type" value="Genomic_DNA"/>
</dbReference>
<evidence type="ECO:0000313" key="2">
    <source>
        <dbReference type="Proteomes" id="UP001164768"/>
    </source>
</evidence>
<gene>
    <name evidence="1" type="ORF">ORR04_12100</name>
</gene>
<proteinExistence type="predicted"/>
<organism evidence="1 2">
    <name type="scientific">Levilactobacillus brevis</name>
    <name type="common">Lactobacillus brevis</name>
    <dbReference type="NCBI Taxonomy" id="1580"/>
    <lineage>
        <taxon>Bacteria</taxon>
        <taxon>Bacillati</taxon>
        <taxon>Bacillota</taxon>
        <taxon>Bacilli</taxon>
        <taxon>Lactobacillales</taxon>
        <taxon>Lactobacillaceae</taxon>
        <taxon>Levilactobacillus</taxon>
    </lineage>
</organism>
<accession>A0AB38X4V1</accession>
<reference evidence="1" key="1">
    <citation type="submission" date="2022-11" db="EMBL/GenBank/DDBJ databases">
        <title>Whole genome sequence of Levilactobacillus brevis SMB091.</title>
        <authorList>
            <person name="Kim J.-M."/>
            <person name="Kim O.-C."/>
            <person name="Choi Y.H."/>
            <person name="Han N.S."/>
            <person name="Hurh B."/>
        </authorList>
    </citation>
    <scope>NUCLEOTIDE SEQUENCE</scope>
    <source>
        <strain evidence="1">SMB091</strain>
    </source>
</reference>